<organism evidence="1 2">
    <name type="scientific">Psophocarpus tetragonolobus</name>
    <name type="common">Winged bean</name>
    <name type="synonym">Dolichos tetragonolobus</name>
    <dbReference type="NCBI Taxonomy" id="3891"/>
    <lineage>
        <taxon>Eukaryota</taxon>
        <taxon>Viridiplantae</taxon>
        <taxon>Streptophyta</taxon>
        <taxon>Embryophyta</taxon>
        <taxon>Tracheophyta</taxon>
        <taxon>Spermatophyta</taxon>
        <taxon>Magnoliopsida</taxon>
        <taxon>eudicotyledons</taxon>
        <taxon>Gunneridae</taxon>
        <taxon>Pentapetalae</taxon>
        <taxon>rosids</taxon>
        <taxon>fabids</taxon>
        <taxon>Fabales</taxon>
        <taxon>Fabaceae</taxon>
        <taxon>Papilionoideae</taxon>
        <taxon>50 kb inversion clade</taxon>
        <taxon>NPAAA clade</taxon>
        <taxon>indigoferoid/millettioid clade</taxon>
        <taxon>Phaseoleae</taxon>
        <taxon>Psophocarpus</taxon>
    </lineage>
</organism>
<proteinExistence type="predicted"/>
<accession>A0AAN9T1D3</accession>
<gene>
    <name evidence="1" type="ORF">VNO78_01180</name>
</gene>
<name>A0AAN9T1D3_PSOTE</name>
<keyword evidence="2" id="KW-1185">Reference proteome</keyword>
<sequence length="155" mass="17133">MREPNLTMVKANGNHVIYNFFDEKAKLENFKLQVQHGEGGTTVEASNKRKHTDTEVAQDVVAVVEVVPTTSEGQTRAAEELAVPLPPLIEHLHHHAKQEFASCYAFEFSTSLSLQVAPHLCLPLSPLIPPCFLLLCRTLDPPIFSSFSPSVRALC</sequence>
<dbReference type="AlphaFoldDB" id="A0AAN9T1D3"/>
<reference evidence="1 2" key="1">
    <citation type="submission" date="2024-01" db="EMBL/GenBank/DDBJ databases">
        <title>The genomes of 5 underutilized Papilionoideae crops provide insights into root nodulation and disease resistanc.</title>
        <authorList>
            <person name="Jiang F."/>
        </authorList>
    </citation>
    <scope>NUCLEOTIDE SEQUENCE [LARGE SCALE GENOMIC DNA]</scope>
    <source>
        <strain evidence="1">DUOXIRENSHENG_FW03</strain>
        <tissue evidence="1">Leaves</tissue>
    </source>
</reference>
<dbReference type="EMBL" id="JAYMYS010000001">
    <property type="protein sequence ID" value="KAK7410413.1"/>
    <property type="molecule type" value="Genomic_DNA"/>
</dbReference>
<protein>
    <submittedName>
        <fullName evidence="1">Uncharacterized protein</fullName>
    </submittedName>
</protein>
<dbReference type="Proteomes" id="UP001386955">
    <property type="component" value="Unassembled WGS sequence"/>
</dbReference>
<evidence type="ECO:0000313" key="2">
    <source>
        <dbReference type="Proteomes" id="UP001386955"/>
    </source>
</evidence>
<comment type="caution">
    <text evidence="1">The sequence shown here is derived from an EMBL/GenBank/DDBJ whole genome shotgun (WGS) entry which is preliminary data.</text>
</comment>
<evidence type="ECO:0000313" key="1">
    <source>
        <dbReference type="EMBL" id="KAK7410413.1"/>
    </source>
</evidence>